<dbReference type="InterPro" id="IPR036390">
    <property type="entry name" value="WH_DNA-bd_sf"/>
</dbReference>
<dbReference type="GO" id="GO:0003700">
    <property type="term" value="F:DNA-binding transcription factor activity"/>
    <property type="evidence" value="ECO:0007669"/>
    <property type="project" value="InterPro"/>
</dbReference>
<dbReference type="InterPro" id="IPR005119">
    <property type="entry name" value="LysR_subst-bd"/>
</dbReference>
<feature type="domain" description="HTH lysR-type" evidence="7">
    <location>
        <begin position="54"/>
        <end position="111"/>
    </location>
</feature>
<proteinExistence type="inferred from homology"/>
<sequence length="361" mass="38375">MLEARPHRPHTTLPTFPASRLPPIFCHSVISGSPIAVVRAPTTGPQLMPISSSPSFSQLRAFVALCDHQHFGEAATALGVSQPSLSQAITALEKRVGGELVERTTRRVLVTSLGEALLPFARDAVLAAEAFNEAASSQGAALSGTMRLGIIPTIAPYLAPILLDGLREALPQMELDLREMVTGDNLDQLAQGRLDAAIISLEDDLQRTTAIPMFDEQLVILTAADHPWAGRTDVSPAELDSQPLLLLDEGNCLRDQTLSLCQRYGTQPPIAVATTLSTVTRMVAHGSGVTVIPEGALQLLTPSTEYGVARFGGEVPLRRMGLVHRVSSSRGADFAQLASLISRLVSETDLPTIPVKPLAAA</sequence>
<evidence type="ECO:0000256" key="2">
    <source>
        <dbReference type="ARBA" id="ARBA00023015"/>
    </source>
</evidence>
<keyword evidence="4" id="KW-0010">Activator</keyword>
<dbReference type="EMBL" id="ALJK01000149">
    <property type="protein sequence ID" value="EJN84474.1"/>
    <property type="molecule type" value="Genomic_DNA"/>
</dbReference>
<dbReference type="PANTHER" id="PTHR30346">
    <property type="entry name" value="TRANSCRIPTIONAL DUAL REGULATOR HCAR-RELATED"/>
    <property type="match status" value="1"/>
</dbReference>
<dbReference type="InterPro" id="IPR036388">
    <property type="entry name" value="WH-like_DNA-bd_sf"/>
</dbReference>
<comment type="caution">
    <text evidence="8">The sequence shown here is derived from an EMBL/GenBank/DDBJ whole genome shotgun (WGS) entry which is preliminary data.</text>
</comment>
<dbReference type="Gene3D" id="1.10.10.10">
    <property type="entry name" value="Winged helix-like DNA-binding domain superfamily/Winged helix DNA-binding domain"/>
    <property type="match status" value="1"/>
</dbReference>
<dbReference type="CDD" id="cd08411">
    <property type="entry name" value="PBP2_OxyR"/>
    <property type="match status" value="1"/>
</dbReference>
<dbReference type="AlphaFoldDB" id="J3JJF9"/>
<dbReference type="PROSITE" id="PS50931">
    <property type="entry name" value="HTH_LYSR"/>
    <property type="match status" value="1"/>
</dbReference>
<evidence type="ECO:0000256" key="5">
    <source>
        <dbReference type="ARBA" id="ARBA00023163"/>
    </source>
</evidence>
<organism evidence="8 9">
    <name type="scientific">Actinomyces naeslundii (strain ATCC 12104 / DSM 43013 / CCUG 2238 / JCM 8349 / NCTC 10301 / Howell 279)</name>
    <dbReference type="NCBI Taxonomy" id="1115803"/>
    <lineage>
        <taxon>Bacteria</taxon>
        <taxon>Bacillati</taxon>
        <taxon>Actinomycetota</taxon>
        <taxon>Actinomycetes</taxon>
        <taxon>Actinomycetales</taxon>
        <taxon>Actinomycetaceae</taxon>
        <taxon>Actinomyces</taxon>
    </lineage>
</organism>
<evidence type="ECO:0000256" key="3">
    <source>
        <dbReference type="ARBA" id="ARBA00023125"/>
    </source>
</evidence>
<dbReference type="InterPro" id="IPR000847">
    <property type="entry name" value="LysR_HTH_N"/>
</dbReference>
<dbReference type="PANTHER" id="PTHR30346:SF26">
    <property type="entry name" value="HYDROGEN PEROXIDE-INDUCIBLE GENES ACTIVATOR"/>
    <property type="match status" value="1"/>
</dbReference>
<keyword evidence="5" id="KW-0804">Transcription</keyword>
<name>J3JJF9_ACTNH</name>
<reference evidence="8 9" key="1">
    <citation type="submission" date="2012-07" db="EMBL/GenBank/DDBJ databases">
        <authorList>
            <person name="Durkin A.S."/>
            <person name="McCorrison J."/>
            <person name="Torralba M."/>
            <person name="Gillis M."/>
            <person name="Methe B."/>
            <person name="Sutton G."/>
            <person name="Nelson K.E."/>
        </authorList>
    </citation>
    <scope>NUCLEOTIDE SEQUENCE [LARGE SCALE GENOMIC DNA]</scope>
    <source>
        <strain evidence="9">ATCC 12104 / DSM 43013 / CCUG 2238 / JCM 8349 / NCTC 10301 / Howell 279</strain>
    </source>
</reference>
<evidence type="ECO:0000256" key="4">
    <source>
        <dbReference type="ARBA" id="ARBA00023159"/>
    </source>
</evidence>
<dbReference type="Pfam" id="PF03466">
    <property type="entry name" value="LysR_substrate"/>
    <property type="match status" value="1"/>
</dbReference>
<evidence type="ECO:0000256" key="6">
    <source>
        <dbReference type="ARBA" id="ARBA00040885"/>
    </source>
</evidence>
<dbReference type="GO" id="GO:0032993">
    <property type="term" value="C:protein-DNA complex"/>
    <property type="evidence" value="ECO:0007669"/>
    <property type="project" value="TreeGrafter"/>
</dbReference>
<evidence type="ECO:0000313" key="8">
    <source>
        <dbReference type="EMBL" id="EJN84474.1"/>
    </source>
</evidence>
<dbReference type="FunFam" id="1.10.10.10:FF:000001">
    <property type="entry name" value="LysR family transcriptional regulator"/>
    <property type="match status" value="1"/>
</dbReference>
<keyword evidence="3" id="KW-0238">DNA-binding</keyword>
<dbReference type="GO" id="GO:0003677">
    <property type="term" value="F:DNA binding"/>
    <property type="evidence" value="ECO:0007669"/>
    <property type="project" value="UniProtKB-KW"/>
</dbReference>
<dbReference type="PATRIC" id="fig|1115803.3.peg.1647"/>
<dbReference type="Proteomes" id="UP000007814">
    <property type="component" value="Unassembled WGS sequence"/>
</dbReference>
<comment type="similarity">
    <text evidence="1">Belongs to the LysR transcriptional regulatory family.</text>
</comment>
<dbReference type="Gene3D" id="3.40.190.10">
    <property type="entry name" value="Periplasmic binding protein-like II"/>
    <property type="match status" value="2"/>
</dbReference>
<evidence type="ECO:0000259" key="7">
    <source>
        <dbReference type="PROSITE" id="PS50931"/>
    </source>
</evidence>
<dbReference type="SUPFAM" id="SSF53850">
    <property type="entry name" value="Periplasmic binding protein-like II"/>
    <property type="match status" value="1"/>
</dbReference>
<protein>
    <recommendedName>
        <fullName evidence="6">Probable hydrogen peroxide-inducible genes activator</fullName>
    </recommendedName>
</protein>
<dbReference type="SUPFAM" id="SSF46785">
    <property type="entry name" value="Winged helix' DNA-binding domain"/>
    <property type="match status" value="1"/>
</dbReference>
<dbReference type="PRINTS" id="PR00039">
    <property type="entry name" value="HTHLYSR"/>
</dbReference>
<evidence type="ECO:0000313" key="9">
    <source>
        <dbReference type="Proteomes" id="UP000007814"/>
    </source>
</evidence>
<evidence type="ECO:0000256" key="1">
    <source>
        <dbReference type="ARBA" id="ARBA00009437"/>
    </source>
</evidence>
<dbReference type="eggNOG" id="COG0583">
    <property type="taxonomic scope" value="Bacteria"/>
</dbReference>
<gene>
    <name evidence="8" type="ORF">HMPREF1129_2612</name>
</gene>
<accession>J3JJF9</accession>
<dbReference type="Pfam" id="PF00126">
    <property type="entry name" value="HTH_1"/>
    <property type="match status" value="1"/>
</dbReference>
<keyword evidence="2" id="KW-0805">Transcription regulation</keyword>